<proteinExistence type="predicted"/>
<name>X1ME62_9ZZZZ</name>
<dbReference type="AlphaFoldDB" id="X1ME62"/>
<comment type="caution">
    <text evidence="1">The sequence shown here is derived from an EMBL/GenBank/DDBJ whole genome shotgun (WGS) entry which is preliminary data.</text>
</comment>
<accession>X1ME62</accession>
<sequence length="140" mass="15888">LFTKRLALDAALDIVKKDQSRQDVIAQIDNKTQDILDADNKGIYSEKIRRKQMNEINLLLDHYLKLLGAEGKSYEALVKDAYQTRDNYEAFLHELAPVERAVNRAAIQTVGASETAHELVSRMEQATGRIRAEQAEKIFS</sequence>
<dbReference type="NCBIfam" id="NF038143">
    <property type="entry name" value="HYxxLL"/>
    <property type="match status" value="1"/>
</dbReference>
<dbReference type="EMBL" id="BARV01009470">
    <property type="protein sequence ID" value="GAI16391.1"/>
    <property type="molecule type" value="Genomic_DNA"/>
</dbReference>
<evidence type="ECO:0000313" key="1">
    <source>
        <dbReference type="EMBL" id="GAI16391.1"/>
    </source>
</evidence>
<gene>
    <name evidence="1" type="ORF">S06H3_18668</name>
</gene>
<organism evidence="1">
    <name type="scientific">marine sediment metagenome</name>
    <dbReference type="NCBI Taxonomy" id="412755"/>
    <lineage>
        <taxon>unclassified sequences</taxon>
        <taxon>metagenomes</taxon>
        <taxon>ecological metagenomes</taxon>
    </lineage>
</organism>
<protein>
    <submittedName>
        <fullName evidence="1">Uncharacterized protein</fullName>
    </submittedName>
</protein>
<feature type="non-terminal residue" evidence="1">
    <location>
        <position position="1"/>
    </location>
</feature>
<reference evidence="1" key="1">
    <citation type="journal article" date="2014" name="Front. Microbiol.">
        <title>High frequency of phylogenetically diverse reductive dehalogenase-homologous genes in deep subseafloor sedimentary metagenomes.</title>
        <authorList>
            <person name="Kawai M."/>
            <person name="Futagami T."/>
            <person name="Toyoda A."/>
            <person name="Takaki Y."/>
            <person name="Nishi S."/>
            <person name="Hori S."/>
            <person name="Arai W."/>
            <person name="Tsubouchi T."/>
            <person name="Morono Y."/>
            <person name="Uchiyama I."/>
            <person name="Ito T."/>
            <person name="Fujiyama A."/>
            <person name="Inagaki F."/>
            <person name="Takami H."/>
        </authorList>
    </citation>
    <scope>NUCLEOTIDE SEQUENCE</scope>
    <source>
        <strain evidence="1">Expedition CK06-06</strain>
    </source>
</reference>